<gene>
    <name evidence="2" type="ORF">PL14_03490</name>
</gene>
<dbReference type="Proteomes" id="UP000078309">
    <property type="component" value="Unassembled WGS sequence"/>
</dbReference>
<protein>
    <submittedName>
        <fullName evidence="2">Uncharacterized protein</fullName>
    </submittedName>
</protein>
<keyword evidence="1" id="KW-1133">Transmembrane helix</keyword>
<keyword evidence="1" id="KW-0812">Transmembrane</keyword>
<proteinExistence type="predicted"/>
<dbReference type="RefSeq" id="WP_017050076.1">
    <property type="nucleotide sequence ID" value="NZ_AJYU02000049.1"/>
</dbReference>
<evidence type="ECO:0000313" key="2">
    <source>
        <dbReference type="EMBL" id="MBT2917746.1"/>
    </source>
</evidence>
<name>A0ABD4QR95_VIBAN</name>
<dbReference type="AlphaFoldDB" id="A0ABD4QR95"/>
<keyword evidence="1" id="KW-0472">Membrane</keyword>
<reference evidence="2 3" key="1">
    <citation type="journal article" date="2017" name="J. Fish Dis.">
        <title>Comparative assessment of Vibrio virulence in marine fish larvae.</title>
        <authorList>
            <person name="Ronneseth A."/>
            <person name="Castillo D."/>
            <person name="D'Alvise P."/>
            <person name="Tonnesen O."/>
            <person name="Haugland G."/>
            <person name="Grotkjaer T."/>
            <person name="Engell-Sorensen K."/>
            <person name="Norremark L."/>
            <person name="Bergh O."/>
            <person name="Wergeland H.I."/>
            <person name="Gram L."/>
        </authorList>
    </citation>
    <scope>NUCLEOTIDE SEQUENCE [LARGE SCALE GENOMIC DNA]</scope>
    <source>
        <strain evidence="2 3">90-11-286</strain>
    </source>
</reference>
<comment type="caution">
    <text evidence="2">The sequence shown here is derived from an EMBL/GenBank/DDBJ whole genome shotgun (WGS) entry which is preliminary data.</text>
</comment>
<accession>A0ABD4QR95</accession>
<evidence type="ECO:0000256" key="1">
    <source>
        <dbReference type="SAM" id="Phobius"/>
    </source>
</evidence>
<organism evidence="2 3">
    <name type="scientific">Vibrio anguillarum</name>
    <name type="common">Listonella anguillarum</name>
    <dbReference type="NCBI Taxonomy" id="55601"/>
    <lineage>
        <taxon>Bacteria</taxon>
        <taxon>Pseudomonadati</taxon>
        <taxon>Pseudomonadota</taxon>
        <taxon>Gammaproteobacteria</taxon>
        <taxon>Vibrionales</taxon>
        <taxon>Vibrionaceae</taxon>
        <taxon>Vibrio</taxon>
    </lineage>
</organism>
<dbReference type="EMBL" id="JAHGUI010000011">
    <property type="protein sequence ID" value="MBT2917746.1"/>
    <property type="molecule type" value="Genomic_DNA"/>
</dbReference>
<feature type="transmembrane region" description="Helical" evidence="1">
    <location>
        <begin position="88"/>
        <end position="109"/>
    </location>
</feature>
<feature type="transmembrane region" description="Helical" evidence="1">
    <location>
        <begin position="7"/>
        <end position="25"/>
    </location>
</feature>
<evidence type="ECO:0000313" key="3">
    <source>
        <dbReference type="Proteomes" id="UP000078309"/>
    </source>
</evidence>
<feature type="transmembrane region" description="Helical" evidence="1">
    <location>
        <begin position="45"/>
        <end position="67"/>
    </location>
</feature>
<sequence>MLLSNKIRVVGVALLTIVIMGWLWICDFLLEDYFAILNQAPTVRLSVITLWVPVGVLGVLLSMLFMSPKALFLGKKINEVYSPKAMQLANKVCIYFALAGVAFAAGWTYHSLDLLDRYGYVYSRDLTEITPTGIHLMYIKSNSQ</sequence>